<organism evidence="1 2">
    <name type="scientific">Candidatus Methylumidiphilus alinenensis</name>
    <dbReference type="NCBI Taxonomy" id="2202197"/>
    <lineage>
        <taxon>Bacteria</taxon>
        <taxon>Pseudomonadati</taxon>
        <taxon>Pseudomonadota</taxon>
        <taxon>Gammaproteobacteria</taxon>
        <taxon>Methylococcales</taxon>
        <taxon>Candidatus Methylumidiphilus</taxon>
    </lineage>
</organism>
<dbReference type="Proteomes" id="UP000249396">
    <property type="component" value="Unassembled WGS sequence"/>
</dbReference>
<evidence type="ECO:0000313" key="2">
    <source>
        <dbReference type="Proteomes" id="UP000249396"/>
    </source>
</evidence>
<proteinExistence type="predicted"/>
<evidence type="ECO:0000313" key="1">
    <source>
        <dbReference type="EMBL" id="PZN69425.1"/>
    </source>
</evidence>
<gene>
    <name evidence="1" type="ORF">DM484_29840</name>
</gene>
<dbReference type="EMBL" id="QJPH01000577">
    <property type="protein sequence ID" value="PZN69425.1"/>
    <property type="molecule type" value="Genomic_DNA"/>
</dbReference>
<comment type="caution">
    <text evidence="1">The sequence shown here is derived from an EMBL/GenBank/DDBJ whole genome shotgun (WGS) entry which is preliminary data.</text>
</comment>
<protein>
    <submittedName>
        <fullName evidence="1">Uncharacterized protein</fullName>
    </submittedName>
</protein>
<reference evidence="1 2" key="1">
    <citation type="journal article" date="2018" name="Aquat. Microb. Ecol.">
        <title>Gammaproteobacterial methanotrophs dominate.</title>
        <authorList>
            <person name="Rissanen A.J."/>
            <person name="Saarenheimo J."/>
            <person name="Tiirola M."/>
            <person name="Peura S."/>
            <person name="Aalto S.L."/>
            <person name="Karvinen A."/>
            <person name="Nykanen H."/>
        </authorList>
    </citation>
    <scope>NUCLEOTIDE SEQUENCE [LARGE SCALE GENOMIC DNA]</scope>
    <source>
        <strain evidence="1">AMbin10</strain>
    </source>
</reference>
<name>A0A2W4QAC1_9GAMM</name>
<sequence>MTVPAQNPSAALVGGKPDYSLSSLALSCLESNHLAVAAWLALFLLAARLDAADDRLVGAGSKPALVAHAAHHFTNTGV</sequence>
<accession>A0A2W4QAC1</accession>
<dbReference type="AlphaFoldDB" id="A0A2W4QAC1"/>